<dbReference type="Gene3D" id="3.20.20.190">
    <property type="entry name" value="Phosphatidylinositol (PI) phosphodiesterase"/>
    <property type="match status" value="1"/>
</dbReference>
<dbReference type="EMBL" id="BARS01039258">
    <property type="protein sequence ID" value="GAG16863.1"/>
    <property type="molecule type" value="Genomic_DNA"/>
</dbReference>
<name>X0VWP1_9ZZZZ</name>
<protein>
    <recommendedName>
        <fullName evidence="1">GP-PDE domain-containing protein</fullName>
    </recommendedName>
</protein>
<dbReference type="GO" id="GO:0006629">
    <property type="term" value="P:lipid metabolic process"/>
    <property type="evidence" value="ECO:0007669"/>
    <property type="project" value="InterPro"/>
</dbReference>
<feature type="domain" description="GP-PDE" evidence="1">
    <location>
        <begin position="1"/>
        <end position="160"/>
    </location>
</feature>
<dbReference type="InterPro" id="IPR030395">
    <property type="entry name" value="GP_PDE_dom"/>
</dbReference>
<evidence type="ECO:0000259" key="1">
    <source>
        <dbReference type="PROSITE" id="PS51704"/>
    </source>
</evidence>
<organism evidence="2">
    <name type="scientific">marine sediment metagenome</name>
    <dbReference type="NCBI Taxonomy" id="412755"/>
    <lineage>
        <taxon>unclassified sequences</taxon>
        <taxon>metagenomes</taxon>
        <taxon>ecological metagenomes</taxon>
    </lineage>
</organism>
<gene>
    <name evidence="2" type="ORF">S01H1_59965</name>
</gene>
<dbReference type="GO" id="GO:0008081">
    <property type="term" value="F:phosphoric diester hydrolase activity"/>
    <property type="evidence" value="ECO:0007669"/>
    <property type="project" value="InterPro"/>
</dbReference>
<reference evidence="2" key="1">
    <citation type="journal article" date="2014" name="Front. Microbiol.">
        <title>High frequency of phylogenetically diverse reductive dehalogenase-homologous genes in deep subseafloor sedimentary metagenomes.</title>
        <authorList>
            <person name="Kawai M."/>
            <person name="Futagami T."/>
            <person name="Toyoda A."/>
            <person name="Takaki Y."/>
            <person name="Nishi S."/>
            <person name="Hori S."/>
            <person name="Arai W."/>
            <person name="Tsubouchi T."/>
            <person name="Morono Y."/>
            <person name="Uchiyama I."/>
            <person name="Ito T."/>
            <person name="Fujiyama A."/>
            <person name="Inagaki F."/>
            <person name="Takami H."/>
        </authorList>
    </citation>
    <scope>NUCLEOTIDE SEQUENCE</scope>
    <source>
        <strain evidence="2">Expedition CK06-06</strain>
    </source>
</reference>
<dbReference type="PROSITE" id="PS51704">
    <property type="entry name" value="GP_PDE"/>
    <property type="match status" value="1"/>
</dbReference>
<dbReference type="PANTHER" id="PTHR46211:SF14">
    <property type="entry name" value="GLYCEROPHOSPHODIESTER PHOSPHODIESTERASE"/>
    <property type="match status" value="1"/>
</dbReference>
<proteinExistence type="predicted"/>
<dbReference type="CDD" id="cd08556">
    <property type="entry name" value="GDPD"/>
    <property type="match status" value="1"/>
</dbReference>
<accession>X0VWP1</accession>
<dbReference type="InterPro" id="IPR017946">
    <property type="entry name" value="PLC-like_Pdiesterase_TIM-brl"/>
</dbReference>
<evidence type="ECO:0000313" key="2">
    <source>
        <dbReference type="EMBL" id="GAG16863.1"/>
    </source>
</evidence>
<dbReference type="Pfam" id="PF03009">
    <property type="entry name" value="GDPD"/>
    <property type="match status" value="1"/>
</dbReference>
<comment type="caution">
    <text evidence="2">The sequence shown here is derived from an EMBL/GenBank/DDBJ whole genome shotgun (WGS) entry which is preliminary data.</text>
</comment>
<feature type="non-terminal residue" evidence="2">
    <location>
        <position position="1"/>
    </location>
</feature>
<dbReference type="AlphaFoldDB" id="X0VWP1"/>
<sequence>RLDAGGGALVPTLVEVLDAFGERIPFNLELKRGSRGEYPGMEAAAVEAAARRGLLEQTLFSSFYPPVLEALREVSPEVRIAVLVSPKFPQGAVERARLLAAEALNPERSLASRELVEAAHGEGMAVYVYTVDDQEEMQRLLDLGVDGLFTNHPRRMREMLAARQPSDAAARPSFA</sequence>
<dbReference type="PANTHER" id="PTHR46211">
    <property type="entry name" value="GLYCEROPHOSPHORYL DIESTER PHOSPHODIESTERASE"/>
    <property type="match status" value="1"/>
</dbReference>
<dbReference type="SUPFAM" id="SSF51695">
    <property type="entry name" value="PLC-like phosphodiesterases"/>
    <property type="match status" value="1"/>
</dbReference>